<evidence type="ECO:0000313" key="1">
    <source>
        <dbReference type="EMBL" id="SMG44089.1"/>
    </source>
</evidence>
<dbReference type="STRING" id="561720.SAMN06275492_1355"/>
<protein>
    <submittedName>
        <fullName evidence="1">Uncharacterized protein</fullName>
    </submittedName>
</protein>
<reference evidence="2" key="1">
    <citation type="submission" date="2017-04" db="EMBL/GenBank/DDBJ databases">
        <authorList>
            <person name="Varghese N."/>
            <person name="Submissions S."/>
        </authorList>
    </citation>
    <scope>NUCLEOTIDE SEQUENCE [LARGE SCALE GENOMIC DNA]</scope>
    <source>
        <strain evidence="2">USBA 82</strain>
    </source>
</reference>
<dbReference type="AlphaFoldDB" id="A0A1X7KRN4"/>
<organism evidence="1 2">
    <name type="scientific">Dethiosulfovibrio salsuginis</name>
    <dbReference type="NCBI Taxonomy" id="561720"/>
    <lineage>
        <taxon>Bacteria</taxon>
        <taxon>Thermotogati</taxon>
        <taxon>Synergistota</taxon>
        <taxon>Synergistia</taxon>
        <taxon>Synergistales</taxon>
        <taxon>Dethiosulfovibrionaceae</taxon>
        <taxon>Dethiosulfovibrio</taxon>
    </lineage>
</organism>
<dbReference type="Proteomes" id="UP000193355">
    <property type="component" value="Unassembled WGS sequence"/>
</dbReference>
<evidence type="ECO:0000313" key="2">
    <source>
        <dbReference type="Proteomes" id="UP000193355"/>
    </source>
</evidence>
<gene>
    <name evidence="1" type="ORF">SAMN06275492_1355</name>
</gene>
<accession>A0A1X7KRN4</accession>
<sequence>MGGIVLYIVNLTQHSITDEQKLDGVREVSVRQEVTKLLTFDDLPSMEEVEARARDLASVAKREGATAAMIGGAPYLMAYLERALVERGIEPIYSYTKRDCTEERLPDGSVRKMMIFRHQGFVRPFPSEVNSELGEKLKLV</sequence>
<name>A0A1X7KRN4_9BACT</name>
<dbReference type="EMBL" id="FXBB01000035">
    <property type="protein sequence ID" value="SMG44089.1"/>
    <property type="molecule type" value="Genomic_DNA"/>
</dbReference>
<keyword evidence="2" id="KW-1185">Reference proteome</keyword>
<dbReference type="RefSeq" id="WP_200806670.1">
    <property type="nucleotide sequence ID" value="NZ_FXBB01000035.1"/>
</dbReference>
<proteinExistence type="predicted"/>